<evidence type="ECO:0000313" key="3">
    <source>
        <dbReference type="Proteomes" id="UP001321473"/>
    </source>
</evidence>
<sequence>MVSTMCLIIMWPPVCSMNSTPGKLMLCFRHPVKHLRANPTTLVTAHIPQELFPEPEDGSIVVHTRQRGSIRIYDFSANQQTSGIPSICLSSYDEPAGYNYNVRLAVPYDDIMDA</sequence>
<proteinExistence type="predicted"/>
<gene>
    <name evidence="2" type="ORF">V5799_027366</name>
</gene>
<name>A0AAQ4DFX7_AMBAM</name>
<accession>A0AAQ4DFX7</accession>
<keyword evidence="1" id="KW-0732">Signal</keyword>
<protein>
    <submittedName>
        <fullName evidence="2">Uncharacterized protein</fullName>
    </submittedName>
</protein>
<dbReference type="AlphaFoldDB" id="A0AAQ4DFX7"/>
<feature type="signal peptide" evidence="1">
    <location>
        <begin position="1"/>
        <end position="16"/>
    </location>
</feature>
<feature type="chain" id="PRO_5043014663" evidence="1">
    <location>
        <begin position="17"/>
        <end position="114"/>
    </location>
</feature>
<dbReference type="Proteomes" id="UP001321473">
    <property type="component" value="Unassembled WGS sequence"/>
</dbReference>
<evidence type="ECO:0000313" key="2">
    <source>
        <dbReference type="EMBL" id="KAK8761367.1"/>
    </source>
</evidence>
<dbReference type="EMBL" id="JARKHS020031245">
    <property type="protein sequence ID" value="KAK8761367.1"/>
    <property type="molecule type" value="Genomic_DNA"/>
</dbReference>
<comment type="caution">
    <text evidence="2">The sequence shown here is derived from an EMBL/GenBank/DDBJ whole genome shotgun (WGS) entry which is preliminary data.</text>
</comment>
<keyword evidence="3" id="KW-1185">Reference proteome</keyword>
<reference evidence="2 3" key="1">
    <citation type="journal article" date="2023" name="Arcadia Sci">
        <title>De novo assembly of a long-read Amblyomma americanum tick genome.</title>
        <authorList>
            <person name="Chou S."/>
            <person name="Poskanzer K.E."/>
            <person name="Rollins M."/>
            <person name="Thuy-Boun P.S."/>
        </authorList>
    </citation>
    <scope>NUCLEOTIDE SEQUENCE [LARGE SCALE GENOMIC DNA]</scope>
    <source>
        <strain evidence="2">F_SG_1</strain>
        <tissue evidence="2">Salivary glands</tissue>
    </source>
</reference>
<organism evidence="2 3">
    <name type="scientific">Amblyomma americanum</name>
    <name type="common">Lone star tick</name>
    <dbReference type="NCBI Taxonomy" id="6943"/>
    <lineage>
        <taxon>Eukaryota</taxon>
        <taxon>Metazoa</taxon>
        <taxon>Ecdysozoa</taxon>
        <taxon>Arthropoda</taxon>
        <taxon>Chelicerata</taxon>
        <taxon>Arachnida</taxon>
        <taxon>Acari</taxon>
        <taxon>Parasitiformes</taxon>
        <taxon>Ixodida</taxon>
        <taxon>Ixodoidea</taxon>
        <taxon>Ixodidae</taxon>
        <taxon>Amblyomminae</taxon>
        <taxon>Amblyomma</taxon>
    </lineage>
</organism>
<evidence type="ECO:0000256" key="1">
    <source>
        <dbReference type="SAM" id="SignalP"/>
    </source>
</evidence>